<dbReference type="InterPro" id="IPR004629">
    <property type="entry name" value="WecG_TagA_CpsF"/>
</dbReference>
<comment type="caution">
    <text evidence="3">The sequence shown here is derived from an EMBL/GenBank/DDBJ whole genome shotgun (WGS) entry which is preliminary data.</text>
</comment>
<reference evidence="3 4" key="1">
    <citation type="submission" date="2015-01" db="EMBL/GenBank/DDBJ databases">
        <title>Ahrensia donghaiensis sp. nov., a novel dimethylsulphoniopropionate-cleavage bacterium isolated from seawater and emended descriptions of the genus Ahrensia and Ahrensia kielensis.</title>
        <authorList>
            <person name="Liu J."/>
        </authorList>
    </citation>
    <scope>NUCLEOTIDE SEQUENCE [LARGE SCALE GENOMIC DNA]</scope>
    <source>
        <strain evidence="3 4">LZD062</strain>
    </source>
</reference>
<dbReference type="NCBIfam" id="TIGR00696">
    <property type="entry name" value="wecG_tagA_cpsF"/>
    <property type="match status" value="1"/>
</dbReference>
<name>A0A0N1J6K2_9HYPH</name>
<dbReference type="STRING" id="1514904.SU32_01745"/>
<dbReference type="GO" id="GO:0016758">
    <property type="term" value="F:hexosyltransferase activity"/>
    <property type="evidence" value="ECO:0007669"/>
    <property type="project" value="TreeGrafter"/>
</dbReference>
<organism evidence="3 4">
    <name type="scientific">Ahrensia marina</name>
    <dbReference type="NCBI Taxonomy" id="1514904"/>
    <lineage>
        <taxon>Bacteria</taxon>
        <taxon>Pseudomonadati</taxon>
        <taxon>Pseudomonadota</taxon>
        <taxon>Alphaproteobacteria</taxon>
        <taxon>Hyphomicrobiales</taxon>
        <taxon>Ahrensiaceae</taxon>
        <taxon>Ahrensia</taxon>
    </lineage>
</organism>
<proteinExistence type="predicted"/>
<dbReference type="Pfam" id="PF03808">
    <property type="entry name" value="Glyco_tran_WecG"/>
    <property type="match status" value="1"/>
</dbReference>
<dbReference type="AlphaFoldDB" id="A0A0N1J6K2"/>
<evidence type="ECO:0000256" key="2">
    <source>
        <dbReference type="ARBA" id="ARBA00022679"/>
    </source>
</evidence>
<protein>
    <submittedName>
        <fullName evidence="3">UDP-N-acetyl-D-mannosaminuronic acid transferase</fullName>
    </submittedName>
</protein>
<keyword evidence="1" id="KW-0328">Glycosyltransferase</keyword>
<evidence type="ECO:0000313" key="4">
    <source>
        <dbReference type="Proteomes" id="UP000038011"/>
    </source>
</evidence>
<dbReference type="PANTHER" id="PTHR34136">
    <property type="match status" value="1"/>
</dbReference>
<accession>A0A0N1J6K2</accession>
<evidence type="ECO:0000313" key="3">
    <source>
        <dbReference type="EMBL" id="KPB02501.1"/>
    </source>
</evidence>
<sequence>MQHNLPTLDIIGTEVANVRQSDALSFIYKQLETNSFTVINYLNAHCANVAQRDQTYQKVLGDCTVLPDGIGVDVAARIIHGKKFEANLNGTDFTPLVLTSAPKTLKIALYGAAPTIAQKAAQKLSALDTRHNIRVLGHGFINDAEQEEMLVALSDFQPDILLVALGVPNQELWIHEHIKPEHCTIVFGVGALFDFLANNVKRAPEWARNLRIEWIYRLMQEPARLWRRYILGNPLFILHVLRYKFFAQQRRNYTK</sequence>
<dbReference type="EMBL" id="JXMU01000002">
    <property type="protein sequence ID" value="KPB02501.1"/>
    <property type="molecule type" value="Genomic_DNA"/>
</dbReference>
<dbReference type="RefSeq" id="WP_053997609.1">
    <property type="nucleotide sequence ID" value="NZ_JXMU01000002.1"/>
</dbReference>
<dbReference type="OrthoDB" id="9808602at2"/>
<keyword evidence="2 3" id="KW-0808">Transferase</keyword>
<dbReference type="CDD" id="cd06533">
    <property type="entry name" value="Glyco_transf_WecG_TagA"/>
    <property type="match status" value="1"/>
</dbReference>
<evidence type="ECO:0000256" key="1">
    <source>
        <dbReference type="ARBA" id="ARBA00022676"/>
    </source>
</evidence>
<dbReference type="PANTHER" id="PTHR34136:SF1">
    <property type="entry name" value="UDP-N-ACETYL-D-MANNOSAMINURONIC ACID TRANSFERASE"/>
    <property type="match status" value="1"/>
</dbReference>
<keyword evidence="4" id="KW-1185">Reference proteome</keyword>
<dbReference type="Proteomes" id="UP000038011">
    <property type="component" value="Unassembled WGS sequence"/>
</dbReference>
<dbReference type="PATRIC" id="fig|1514904.3.peg.1547"/>
<gene>
    <name evidence="3" type="ORF">SU32_01745</name>
</gene>